<dbReference type="RefSeq" id="XP_040667446.1">
    <property type="nucleotide sequence ID" value="XM_040808236.1"/>
</dbReference>
<feature type="compositionally biased region" description="Polar residues" evidence="1">
    <location>
        <begin position="81"/>
        <end position="90"/>
    </location>
</feature>
<feature type="compositionally biased region" description="Polar residues" evidence="1">
    <location>
        <begin position="99"/>
        <end position="110"/>
    </location>
</feature>
<evidence type="ECO:0000256" key="1">
    <source>
        <dbReference type="SAM" id="MobiDB-lite"/>
    </source>
</evidence>
<dbReference type="GeneID" id="63723747"/>
<sequence>MRDCFFNDLAGGQMDIPFRASGPLPPAPEADPIAPGNRPPPPSPQPPEPEQEQSVHVPSEEIEDEPVEEFFTPPETSPSSMAQAQAQENVGQELPITTPEITVTQPSQSDSDTMSLIYNILVHNSYQPPMPVPAPAFHPLSPLPPQGGQPVLEDPPPRAYPYPDPFYARLPPNRGRIMPTSVPESTSAPVLPQSLPNWDDLLGQNSGETAQAQAHRMAQLEARRERRRLYIEQWGKLRQRHQQRQQQRQQQQAGTESQIPSDGPSEIPRARYRLGGSRIVQSTEAGGSDRVEQSGTVVSDAEGLMGPSREVAHAFPSPIGH</sequence>
<dbReference type="VEuPathDB" id="FungiDB:ASPVEDRAFT_150500"/>
<dbReference type="AlphaFoldDB" id="A0A1L9PJI2"/>
<organism evidence="2 3">
    <name type="scientific">Aspergillus versicolor CBS 583.65</name>
    <dbReference type="NCBI Taxonomy" id="1036611"/>
    <lineage>
        <taxon>Eukaryota</taxon>
        <taxon>Fungi</taxon>
        <taxon>Dikarya</taxon>
        <taxon>Ascomycota</taxon>
        <taxon>Pezizomycotina</taxon>
        <taxon>Eurotiomycetes</taxon>
        <taxon>Eurotiomycetidae</taxon>
        <taxon>Eurotiales</taxon>
        <taxon>Aspergillaceae</taxon>
        <taxon>Aspergillus</taxon>
        <taxon>Aspergillus subgen. Nidulantes</taxon>
    </lineage>
</organism>
<accession>A0A1L9PJI2</accession>
<gene>
    <name evidence="2" type="ORF">ASPVEDRAFT_150500</name>
</gene>
<keyword evidence="3" id="KW-1185">Reference proteome</keyword>
<feature type="region of interest" description="Disordered" evidence="1">
    <location>
        <begin position="237"/>
        <end position="321"/>
    </location>
</feature>
<protein>
    <submittedName>
        <fullName evidence="2">Uncharacterized protein</fullName>
    </submittedName>
</protein>
<dbReference type="Proteomes" id="UP000184073">
    <property type="component" value="Unassembled WGS sequence"/>
</dbReference>
<reference evidence="3" key="1">
    <citation type="journal article" date="2017" name="Genome Biol.">
        <title>Comparative genomics reveals high biological diversity and specific adaptations in the industrially and medically important fungal genus Aspergillus.</title>
        <authorList>
            <person name="de Vries R.P."/>
            <person name="Riley R."/>
            <person name="Wiebenga A."/>
            <person name="Aguilar-Osorio G."/>
            <person name="Amillis S."/>
            <person name="Uchima C.A."/>
            <person name="Anderluh G."/>
            <person name="Asadollahi M."/>
            <person name="Askin M."/>
            <person name="Barry K."/>
            <person name="Battaglia E."/>
            <person name="Bayram O."/>
            <person name="Benocci T."/>
            <person name="Braus-Stromeyer S.A."/>
            <person name="Caldana C."/>
            <person name="Canovas D."/>
            <person name="Cerqueira G.C."/>
            <person name="Chen F."/>
            <person name="Chen W."/>
            <person name="Choi C."/>
            <person name="Clum A."/>
            <person name="Dos Santos R.A."/>
            <person name="Damasio A.R."/>
            <person name="Diallinas G."/>
            <person name="Emri T."/>
            <person name="Fekete E."/>
            <person name="Flipphi M."/>
            <person name="Freyberg S."/>
            <person name="Gallo A."/>
            <person name="Gournas C."/>
            <person name="Habgood R."/>
            <person name="Hainaut M."/>
            <person name="Harispe M.L."/>
            <person name="Henrissat B."/>
            <person name="Hilden K.S."/>
            <person name="Hope R."/>
            <person name="Hossain A."/>
            <person name="Karabika E."/>
            <person name="Karaffa L."/>
            <person name="Karanyi Z."/>
            <person name="Krasevec N."/>
            <person name="Kuo A."/>
            <person name="Kusch H."/>
            <person name="LaButti K."/>
            <person name="Lagendijk E.L."/>
            <person name="Lapidus A."/>
            <person name="Levasseur A."/>
            <person name="Lindquist E."/>
            <person name="Lipzen A."/>
            <person name="Logrieco A.F."/>
            <person name="MacCabe A."/>
            <person name="Maekelae M.R."/>
            <person name="Malavazi I."/>
            <person name="Melin P."/>
            <person name="Meyer V."/>
            <person name="Mielnichuk N."/>
            <person name="Miskei M."/>
            <person name="Molnar A.P."/>
            <person name="Mule G."/>
            <person name="Ngan C.Y."/>
            <person name="Orejas M."/>
            <person name="Orosz E."/>
            <person name="Ouedraogo J.P."/>
            <person name="Overkamp K.M."/>
            <person name="Park H.-S."/>
            <person name="Perrone G."/>
            <person name="Piumi F."/>
            <person name="Punt P.J."/>
            <person name="Ram A.F."/>
            <person name="Ramon A."/>
            <person name="Rauscher S."/>
            <person name="Record E."/>
            <person name="Riano-Pachon D.M."/>
            <person name="Robert V."/>
            <person name="Roehrig J."/>
            <person name="Ruller R."/>
            <person name="Salamov A."/>
            <person name="Salih N.S."/>
            <person name="Samson R.A."/>
            <person name="Sandor E."/>
            <person name="Sanguinetti M."/>
            <person name="Schuetze T."/>
            <person name="Sepcic K."/>
            <person name="Shelest E."/>
            <person name="Sherlock G."/>
            <person name="Sophianopoulou V."/>
            <person name="Squina F.M."/>
            <person name="Sun H."/>
            <person name="Susca A."/>
            <person name="Todd R.B."/>
            <person name="Tsang A."/>
            <person name="Unkles S.E."/>
            <person name="van de Wiele N."/>
            <person name="van Rossen-Uffink D."/>
            <person name="Oliveira J.V."/>
            <person name="Vesth T.C."/>
            <person name="Visser J."/>
            <person name="Yu J.-H."/>
            <person name="Zhou M."/>
            <person name="Andersen M.R."/>
            <person name="Archer D.B."/>
            <person name="Baker S.E."/>
            <person name="Benoit I."/>
            <person name="Brakhage A.A."/>
            <person name="Braus G.H."/>
            <person name="Fischer R."/>
            <person name="Frisvad J.C."/>
            <person name="Goldman G.H."/>
            <person name="Houbraken J."/>
            <person name="Oakley B."/>
            <person name="Pocsi I."/>
            <person name="Scazzocchio C."/>
            <person name="Seiboth B."/>
            <person name="vanKuyk P.A."/>
            <person name="Wortman J."/>
            <person name="Dyer P.S."/>
            <person name="Grigoriev I.V."/>
        </authorList>
    </citation>
    <scope>NUCLEOTIDE SEQUENCE [LARGE SCALE GENOMIC DNA]</scope>
    <source>
        <strain evidence="3">CBS 583.65</strain>
    </source>
</reference>
<dbReference type="EMBL" id="KV878128">
    <property type="protein sequence ID" value="OJJ01684.1"/>
    <property type="molecule type" value="Genomic_DNA"/>
</dbReference>
<proteinExistence type="predicted"/>
<evidence type="ECO:0000313" key="2">
    <source>
        <dbReference type="EMBL" id="OJJ01684.1"/>
    </source>
</evidence>
<feature type="region of interest" description="Disordered" evidence="1">
    <location>
        <begin position="138"/>
        <end position="189"/>
    </location>
</feature>
<feature type="compositionally biased region" description="Low complexity" evidence="1">
    <location>
        <begin position="69"/>
        <end position="80"/>
    </location>
</feature>
<evidence type="ECO:0000313" key="3">
    <source>
        <dbReference type="Proteomes" id="UP000184073"/>
    </source>
</evidence>
<name>A0A1L9PJI2_ASPVE</name>
<feature type="compositionally biased region" description="Pro residues" evidence="1">
    <location>
        <begin position="138"/>
        <end position="164"/>
    </location>
</feature>
<feature type="compositionally biased region" description="Pro residues" evidence="1">
    <location>
        <begin position="37"/>
        <end position="48"/>
    </location>
</feature>
<feature type="region of interest" description="Disordered" evidence="1">
    <location>
        <begin position="1"/>
        <end position="110"/>
    </location>
</feature>